<evidence type="ECO:0000313" key="2">
    <source>
        <dbReference type="Proteomes" id="UP000067689"/>
    </source>
</evidence>
<organism evidence="1 2">
    <name type="scientific">Aeromicrobium erythreum</name>
    <dbReference type="NCBI Taxonomy" id="2041"/>
    <lineage>
        <taxon>Bacteria</taxon>
        <taxon>Bacillati</taxon>
        <taxon>Actinomycetota</taxon>
        <taxon>Actinomycetes</taxon>
        <taxon>Propionibacteriales</taxon>
        <taxon>Nocardioidaceae</taxon>
        <taxon>Aeromicrobium</taxon>
    </lineage>
</organism>
<name>A0A0U3T5Q7_9ACTN</name>
<dbReference type="EMBL" id="CP011502">
    <property type="protein sequence ID" value="ALX06026.1"/>
    <property type="molecule type" value="Genomic_DNA"/>
</dbReference>
<reference evidence="1 2" key="1">
    <citation type="journal article" date="1991" name="Int. J. Syst. Bacteriol.">
        <title>Description of the erythromycin-producing bacterium Arthrobacter sp. strain NRRL B-3381 as Aeromicrobium erythreum gen. nov., sp. nov.</title>
        <authorList>
            <person name="Miller E.S."/>
            <person name="Woese C.R."/>
            <person name="Brenner S."/>
        </authorList>
    </citation>
    <scope>NUCLEOTIDE SEQUENCE [LARGE SCALE GENOMIC DNA]</scope>
    <source>
        <strain evidence="1 2">AR18</strain>
    </source>
</reference>
<protein>
    <submittedName>
        <fullName evidence="1">Uncharacterized protein</fullName>
    </submittedName>
</protein>
<keyword evidence="2" id="KW-1185">Reference proteome</keyword>
<sequence length="240" mass="25712">MSIRALPCRPPTLRLVGGPGDDIAHVAGLLARCTPGGGWQPTLAARLGRLHAQEGADLHGLLACIDDTLLAAGRSPATPQVARAALEAWTKERCRRGEDVDNPLTGTPGAENLRGQLERVCLAATPRVLVAEVIVDELVQCDRGALRDVEAELSLALVRAVLDEQLGATDHLHRGRWSRLGQHRLAALVDVADVAALVAGVSRSRRWLGRWRADIDVAAWFEPVPSEPCARGALVRDLAM</sequence>
<proteinExistence type="predicted"/>
<dbReference type="AlphaFoldDB" id="A0A0U3T5Q7"/>
<dbReference type="PATRIC" id="fig|2041.4.peg.3262"/>
<dbReference type="KEGG" id="aer:AERYTH_15625"/>
<evidence type="ECO:0000313" key="1">
    <source>
        <dbReference type="EMBL" id="ALX06026.1"/>
    </source>
</evidence>
<dbReference type="RefSeq" id="WP_067860578.1">
    <property type="nucleotide sequence ID" value="NZ_CP011502.1"/>
</dbReference>
<dbReference type="OrthoDB" id="9962230at2"/>
<accession>A0A0U3T5Q7</accession>
<gene>
    <name evidence="1" type="ORF">AERYTH_15625</name>
</gene>
<dbReference type="Proteomes" id="UP000067689">
    <property type="component" value="Chromosome"/>
</dbReference>